<protein>
    <submittedName>
        <fullName evidence="1">Uncharacterized protein</fullName>
    </submittedName>
</protein>
<gene>
    <name evidence="1" type="ORF">PXEA_LOCUS4566</name>
</gene>
<reference evidence="1" key="1">
    <citation type="submission" date="2018-11" db="EMBL/GenBank/DDBJ databases">
        <authorList>
            <consortium name="Pathogen Informatics"/>
        </authorList>
    </citation>
    <scope>NUCLEOTIDE SEQUENCE</scope>
</reference>
<dbReference type="EMBL" id="CAAALY010010907">
    <property type="protein sequence ID" value="VEL11126.1"/>
    <property type="molecule type" value="Genomic_DNA"/>
</dbReference>
<proteinExistence type="predicted"/>
<evidence type="ECO:0000313" key="1">
    <source>
        <dbReference type="EMBL" id="VEL11126.1"/>
    </source>
</evidence>
<comment type="caution">
    <text evidence="1">The sequence shown here is derived from an EMBL/GenBank/DDBJ whole genome shotgun (WGS) entry which is preliminary data.</text>
</comment>
<dbReference type="Proteomes" id="UP000784294">
    <property type="component" value="Unassembled WGS sequence"/>
</dbReference>
<evidence type="ECO:0000313" key="2">
    <source>
        <dbReference type="Proteomes" id="UP000784294"/>
    </source>
</evidence>
<name>A0A3S4ZGR6_9PLAT</name>
<accession>A0A3S4ZGR6</accession>
<keyword evidence="2" id="KW-1185">Reference proteome</keyword>
<feature type="non-terminal residue" evidence="1">
    <location>
        <position position="383"/>
    </location>
</feature>
<organism evidence="1 2">
    <name type="scientific">Protopolystoma xenopodis</name>
    <dbReference type="NCBI Taxonomy" id="117903"/>
    <lineage>
        <taxon>Eukaryota</taxon>
        <taxon>Metazoa</taxon>
        <taxon>Spiralia</taxon>
        <taxon>Lophotrochozoa</taxon>
        <taxon>Platyhelminthes</taxon>
        <taxon>Monogenea</taxon>
        <taxon>Polyopisthocotylea</taxon>
        <taxon>Polystomatidea</taxon>
        <taxon>Polystomatidae</taxon>
        <taxon>Protopolystoma</taxon>
    </lineage>
</organism>
<dbReference type="AlphaFoldDB" id="A0A3S4ZGR6"/>
<sequence length="383" mass="42229">LNPIDREILAHRILNPDPIVPPASPFVYPPPVTPTNTLSILQPTSLKSRKSGVRPQSASVMSDAGCMYSSVSRVSHAFLQATHPPEAPRCLFRLFSQLSLTELQSVPADISPGSSSDSTYVGHKRNMINDLHDRLNSELLLLIWSAGLMPVPPSEIVSSAKISGPFDETSPHELPAPKLCLVPVDDSPTKSFANLDLLTGVQYQRVWFIFERMLGSRLSWADRFNYVVRAIVDLDGLIYEGSMRKLLVPFVNLIAAGLTRQILWLAFNLVPSLRNTGHPAFQTDLLDASDHDILFNSNPSAFTSIASTKDDFCVNLNEPASSQQKLNFHTASSRSFAVNKPTSLSTCLRHPELTCRVDCLLIAVVELLFGVSSLYFKSLLLYV</sequence>